<gene>
    <name evidence="2" type="ORF">D9Q98_007993</name>
</gene>
<accession>A0A9D4TI32</accession>
<dbReference type="EMBL" id="SIDB01000011">
    <property type="protein sequence ID" value="KAI3426025.1"/>
    <property type="molecule type" value="Genomic_DNA"/>
</dbReference>
<sequence length="136" mass="14948">MIDDSMRLSAHSLDPPEAITGSRLLPARRQWQIIGRTLLARCQLLAASTCICPAADEGTSADHASKRRPLTGQGAKRTRVDAAHRHQEIGYELQSLEPWRPSAVACTGTAALPLAHAVVRSLYYQLLYYQQSQEPA</sequence>
<reference evidence="2" key="1">
    <citation type="journal article" date="2019" name="Plant J.">
        <title>Chlorella vulgaris genome assembly and annotation reveals the molecular basis for metabolic acclimation to high light conditions.</title>
        <authorList>
            <person name="Cecchin M."/>
            <person name="Marcolungo L."/>
            <person name="Rossato M."/>
            <person name="Girolomoni L."/>
            <person name="Cosentino E."/>
            <person name="Cuine S."/>
            <person name="Li-Beisson Y."/>
            <person name="Delledonne M."/>
            <person name="Ballottari M."/>
        </authorList>
    </citation>
    <scope>NUCLEOTIDE SEQUENCE</scope>
    <source>
        <strain evidence="2">211/11P</strain>
    </source>
</reference>
<feature type="region of interest" description="Disordered" evidence="1">
    <location>
        <begin position="56"/>
        <end position="81"/>
    </location>
</feature>
<reference evidence="2" key="2">
    <citation type="submission" date="2020-11" db="EMBL/GenBank/DDBJ databases">
        <authorList>
            <person name="Cecchin M."/>
            <person name="Marcolungo L."/>
            <person name="Rossato M."/>
            <person name="Girolomoni L."/>
            <person name="Cosentino E."/>
            <person name="Cuine S."/>
            <person name="Li-Beisson Y."/>
            <person name="Delledonne M."/>
            <person name="Ballottari M."/>
        </authorList>
    </citation>
    <scope>NUCLEOTIDE SEQUENCE</scope>
    <source>
        <strain evidence="2">211/11P</strain>
        <tissue evidence="2">Whole cell</tissue>
    </source>
</reference>
<evidence type="ECO:0000313" key="3">
    <source>
        <dbReference type="Proteomes" id="UP001055712"/>
    </source>
</evidence>
<evidence type="ECO:0000313" key="2">
    <source>
        <dbReference type="EMBL" id="KAI3426025.1"/>
    </source>
</evidence>
<evidence type="ECO:0000256" key="1">
    <source>
        <dbReference type="SAM" id="MobiDB-lite"/>
    </source>
</evidence>
<comment type="caution">
    <text evidence="2">The sequence shown here is derived from an EMBL/GenBank/DDBJ whole genome shotgun (WGS) entry which is preliminary data.</text>
</comment>
<name>A0A9D4TI32_CHLVU</name>
<dbReference type="AlphaFoldDB" id="A0A9D4TI32"/>
<dbReference type="Proteomes" id="UP001055712">
    <property type="component" value="Unassembled WGS sequence"/>
</dbReference>
<keyword evidence="3" id="KW-1185">Reference proteome</keyword>
<proteinExistence type="predicted"/>
<organism evidence="2 3">
    <name type="scientific">Chlorella vulgaris</name>
    <name type="common">Green alga</name>
    <dbReference type="NCBI Taxonomy" id="3077"/>
    <lineage>
        <taxon>Eukaryota</taxon>
        <taxon>Viridiplantae</taxon>
        <taxon>Chlorophyta</taxon>
        <taxon>core chlorophytes</taxon>
        <taxon>Trebouxiophyceae</taxon>
        <taxon>Chlorellales</taxon>
        <taxon>Chlorellaceae</taxon>
        <taxon>Chlorella clade</taxon>
        <taxon>Chlorella</taxon>
    </lineage>
</organism>
<protein>
    <submittedName>
        <fullName evidence="2">Uncharacterized protein</fullName>
    </submittedName>
</protein>